<reference evidence="3 4" key="1">
    <citation type="submission" date="2021-10" db="EMBL/GenBank/DDBJ databases">
        <title>Collection of gut derived symbiotic bacterial strains cultured from healthy donors.</title>
        <authorList>
            <person name="Lin H."/>
            <person name="Littmann E."/>
            <person name="Kohout C."/>
            <person name="Pamer E.G."/>
        </authorList>
    </citation>
    <scope>NUCLEOTIDE SEQUENCE [LARGE SCALE GENOMIC DNA]</scope>
    <source>
        <strain evidence="3 4">DFI.1.165</strain>
    </source>
</reference>
<proteinExistence type="predicted"/>
<accession>A0ABS8DDU2</accession>
<evidence type="ECO:0000313" key="3">
    <source>
        <dbReference type="EMBL" id="MCB7385974.1"/>
    </source>
</evidence>
<evidence type="ECO:0000256" key="1">
    <source>
        <dbReference type="SAM" id="MobiDB-lite"/>
    </source>
</evidence>
<sequence length="232" mass="25398">MKLTEKDKKLLYLLCILIIVAIFGFFIIKPQIDKKSKLEDTLSEAEGKKNSMEVMIATAPSSETIIEESTESYNKLVEDFYPLMNSNQMESVITEMVLDSHLTSLELDVSSRPEPSEMEAYFASVKGQQAQPTEEEKADSQEQSDNPSSESGEGGSTVTASAVYTFKVSVTATGAEADMKGLIDKICADCPAIRITGYELNTKTGISASNEVKSVTSLKLDMEVYMAPKQAE</sequence>
<name>A0ABS8DDU2_9FIRM</name>
<dbReference type="EMBL" id="JAJCIS010000001">
    <property type="protein sequence ID" value="MCB7385974.1"/>
    <property type="molecule type" value="Genomic_DNA"/>
</dbReference>
<feature type="region of interest" description="Disordered" evidence="1">
    <location>
        <begin position="124"/>
        <end position="157"/>
    </location>
</feature>
<keyword evidence="2" id="KW-0812">Transmembrane</keyword>
<protein>
    <submittedName>
        <fullName evidence="3">Uncharacterized protein</fullName>
    </submittedName>
</protein>
<dbReference type="RefSeq" id="WP_066732016.1">
    <property type="nucleotide sequence ID" value="NZ_JAJCIQ010000001.1"/>
</dbReference>
<feature type="transmembrane region" description="Helical" evidence="2">
    <location>
        <begin position="10"/>
        <end position="28"/>
    </location>
</feature>
<dbReference type="Proteomes" id="UP001299546">
    <property type="component" value="Unassembled WGS sequence"/>
</dbReference>
<keyword evidence="4" id="KW-1185">Reference proteome</keyword>
<organism evidence="3 4">
    <name type="scientific">Bariatricus massiliensis</name>
    <dbReference type="NCBI Taxonomy" id="1745713"/>
    <lineage>
        <taxon>Bacteria</taxon>
        <taxon>Bacillati</taxon>
        <taxon>Bacillota</taxon>
        <taxon>Clostridia</taxon>
        <taxon>Lachnospirales</taxon>
        <taxon>Lachnospiraceae</taxon>
        <taxon>Bariatricus</taxon>
    </lineage>
</organism>
<keyword evidence="2" id="KW-1133">Transmembrane helix</keyword>
<evidence type="ECO:0000313" key="4">
    <source>
        <dbReference type="Proteomes" id="UP001299546"/>
    </source>
</evidence>
<evidence type="ECO:0000256" key="2">
    <source>
        <dbReference type="SAM" id="Phobius"/>
    </source>
</evidence>
<gene>
    <name evidence="3" type="ORF">LIZ65_01630</name>
</gene>
<keyword evidence="2" id="KW-0472">Membrane</keyword>
<comment type="caution">
    <text evidence="3">The sequence shown here is derived from an EMBL/GenBank/DDBJ whole genome shotgun (WGS) entry which is preliminary data.</text>
</comment>